<dbReference type="Proteomes" id="UP000053319">
    <property type="component" value="Unassembled WGS sequence"/>
</dbReference>
<accession>R7SVH6</accession>
<dbReference type="EMBL" id="JH719421">
    <property type="protein sequence ID" value="EJF59760.1"/>
    <property type="molecule type" value="Genomic_DNA"/>
</dbReference>
<dbReference type="GeneID" id="18839396"/>
<dbReference type="KEGG" id="dsq:DICSQDRAFT_171725"/>
<evidence type="ECO:0000313" key="2">
    <source>
        <dbReference type="Proteomes" id="UP000053319"/>
    </source>
</evidence>
<protein>
    <submittedName>
        <fullName evidence="1">Uncharacterized protein</fullName>
    </submittedName>
</protein>
<gene>
    <name evidence="1" type="ORF">DICSQDRAFT_171725</name>
</gene>
<proteinExistence type="predicted"/>
<sequence>MPLSFAPPTFALLLYPLNDLTMAYRAGLVDSYGIAGNLAQSLGWPRSNEYHPPSVPRFWPSSHQPMALPGSSPFVVYRKHEESWFEMAPASTYTARTATWKPHTPGTFRRLQSRPLLPSTCRTASSSSINYASDAYTVPAYGSNAPYVPAGQGSASTSSASSVHWTCSNAAAPVFILSAIQQTGQYPSSIPNAAHAHAPGDIFLKAAVLLFACTRAFSAKRALPMFSRHDV</sequence>
<dbReference type="AlphaFoldDB" id="R7SVH6"/>
<organism evidence="1 2">
    <name type="scientific">Dichomitus squalens (strain LYAD-421)</name>
    <name type="common">Western red white-rot fungus</name>
    <dbReference type="NCBI Taxonomy" id="732165"/>
    <lineage>
        <taxon>Eukaryota</taxon>
        <taxon>Fungi</taxon>
        <taxon>Dikarya</taxon>
        <taxon>Basidiomycota</taxon>
        <taxon>Agaricomycotina</taxon>
        <taxon>Agaricomycetes</taxon>
        <taxon>Polyporales</taxon>
        <taxon>Polyporaceae</taxon>
        <taxon>Dichomitus</taxon>
    </lineage>
</organism>
<evidence type="ECO:0000313" key="1">
    <source>
        <dbReference type="EMBL" id="EJF59760.1"/>
    </source>
</evidence>
<dbReference type="RefSeq" id="XP_007367472.1">
    <property type="nucleotide sequence ID" value="XM_007367410.1"/>
</dbReference>
<dbReference type="HOGENOM" id="CLU_1199789_0_0_1"/>
<name>R7SVH6_DICSQ</name>
<reference evidence="1 2" key="1">
    <citation type="journal article" date="2012" name="Science">
        <title>The Paleozoic origin of enzymatic lignin decomposition reconstructed from 31 fungal genomes.</title>
        <authorList>
            <person name="Floudas D."/>
            <person name="Binder M."/>
            <person name="Riley R."/>
            <person name="Barry K."/>
            <person name="Blanchette R.A."/>
            <person name="Henrissat B."/>
            <person name="Martinez A.T."/>
            <person name="Otillar R."/>
            <person name="Spatafora J.W."/>
            <person name="Yadav J.S."/>
            <person name="Aerts A."/>
            <person name="Benoit I."/>
            <person name="Boyd A."/>
            <person name="Carlson A."/>
            <person name="Copeland A."/>
            <person name="Coutinho P.M."/>
            <person name="de Vries R.P."/>
            <person name="Ferreira P."/>
            <person name="Findley K."/>
            <person name="Foster B."/>
            <person name="Gaskell J."/>
            <person name="Glotzer D."/>
            <person name="Gorecki P."/>
            <person name="Heitman J."/>
            <person name="Hesse C."/>
            <person name="Hori C."/>
            <person name="Igarashi K."/>
            <person name="Jurgens J.A."/>
            <person name="Kallen N."/>
            <person name="Kersten P."/>
            <person name="Kohler A."/>
            <person name="Kuees U."/>
            <person name="Kumar T.K.A."/>
            <person name="Kuo A."/>
            <person name="LaButti K."/>
            <person name="Larrondo L.F."/>
            <person name="Lindquist E."/>
            <person name="Ling A."/>
            <person name="Lombard V."/>
            <person name="Lucas S."/>
            <person name="Lundell T."/>
            <person name="Martin R."/>
            <person name="McLaughlin D.J."/>
            <person name="Morgenstern I."/>
            <person name="Morin E."/>
            <person name="Murat C."/>
            <person name="Nagy L.G."/>
            <person name="Nolan M."/>
            <person name="Ohm R.A."/>
            <person name="Patyshakuliyeva A."/>
            <person name="Rokas A."/>
            <person name="Ruiz-Duenas F.J."/>
            <person name="Sabat G."/>
            <person name="Salamov A."/>
            <person name="Samejima M."/>
            <person name="Schmutz J."/>
            <person name="Slot J.C."/>
            <person name="St John F."/>
            <person name="Stenlid J."/>
            <person name="Sun H."/>
            <person name="Sun S."/>
            <person name="Syed K."/>
            <person name="Tsang A."/>
            <person name="Wiebenga A."/>
            <person name="Young D."/>
            <person name="Pisabarro A."/>
            <person name="Eastwood D.C."/>
            <person name="Martin F."/>
            <person name="Cullen D."/>
            <person name="Grigoriev I.V."/>
            <person name="Hibbett D.S."/>
        </authorList>
    </citation>
    <scope>NUCLEOTIDE SEQUENCE [LARGE SCALE GENOMIC DNA]</scope>
    <source>
        <strain evidence="1 2">LYAD-421 SS1</strain>
    </source>
</reference>